<feature type="repeat" description="TPR" evidence="3">
    <location>
        <begin position="461"/>
        <end position="494"/>
    </location>
</feature>
<dbReference type="Pfam" id="PF13424">
    <property type="entry name" value="TPR_12"/>
    <property type="match status" value="4"/>
</dbReference>
<name>A0ABU5UGZ2_9CYAN</name>
<feature type="repeat" description="TPR" evidence="3">
    <location>
        <begin position="503"/>
        <end position="536"/>
    </location>
</feature>
<proteinExistence type="predicted"/>
<dbReference type="PROSITE" id="PS50005">
    <property type="entry name" value="TPR"/>
    <property type="match status" value="9"/>
</dbReference>
<reference evidence="5 6" key="1">
    <citation type="submission" date="2023-12" db="EMBL/GenBank/DDBJ databases">
        <title>Baltic Sea Cyanobacteria.</title>
        <authorList>
            <person name="Delbaje E."/>
            <person name="Fewer D.P."/>
            <person name="Shishido T.K."/>
        </authorList>
    </citation>
    <scope>NUCLEOTIDE SEQUENCE [LARGE SCALE GENOMIC DNA]</scope>
    <source>
        <strain evidence="5 6">UHCC-0300</strain>
    </source>
</reference>
<dbReference type="InterPro" id="IPR019734">
    <property type="entry name" value="TPR_rpt"/>
</dbReference>
<sequence>MMYQNNHDRSTGYQVGKATGNNHFGNVYNYRNNPQSSIPNNIPYRGVANFVGRDQQLKDLHDKLQPNQRSAFLAVAGMGGVGKTQLAVQYAQQYKDNYLGGLCWLDARKPDLATEIIEFARLCMNLEAPQTLLSAEKQAKWCWNAWEPPAGRVLVVLDNVDDLGDWQKCHQLLPKNNRFCVLITTRLRNLGADVEEVNLEKLSPENALKLLRDLLGKQDRRVERELETAKNLCKWLGYLPLGLQVVGANLREDPDLSLKEILEQLPTQETSQLQAPFALSWQKLDPMTRSVGELLSLFAPDIIPWNLVESVSERLNWAKTYVDKARKQLYQRYLIEREAEGEGCYKIHPLIKEFLRGKLVNSNTANYLKKTFAAALVEIAQKIPDSLTLEDITLVQLEIPHLAEVATDMITAVRDEDLIWPFVGLGRFYEGQGLYTLAEPWYQQCLSQVQDRLGDNHPDVAASLNNLAEFYRSQGRYDEAEPLFLQALELRKRLLGDNHPDVATSLNNLANLYSDQGRYDEAEPLYLQDLELSKRLLGDNHPDVATSLNNLAALYKSQGRYDEAEPLYLQALELRQRLLGDNHPDVANSLNNLANLYSDQGRYDQAEPLYLQALELRKRLLGDNHPDVATSLNNLAELYYSQGRYDQAEPLYLQALELRKHLLGDNHPDVANSLNNLAALYYSQGRYDQAEPLYLQALELRKRLLGDNHPSVATSLNNLAYLYDSQGRYDEAEPLYLQALSLHKRLLGDNHPSVATSLNNLALLYKSQGRYDQAEPLYLQALELRKHLLGDNHPHVATSLNNLALLYYSQGKYDQAEPLYLQALEIAQRVLGDNHPNTVTFRQNLEIARSNISFSNSWLGKFSKFFQ</sequence>
<dbReference type="SUPFAM" id="SSF52540">
    <property type="entry name" value="P-loop containing nucleoside triphosphate hydrolases"/>
    <property type="match status" value="1"/>
</dbReference>
<dbReference type="PRINTS" id="PR00381">
    <property type="entry name" value="KINESINLIGHT"/>
</dbReference>
<feature type="repeat" description="TPR" evidence="3">
    <location>
        <begin position="545"/>
        <end position="578"/>
    </location>
</feature>
<dbReference type="Gene3D" id="1.25.40.10">
    <property type="entry name" value="Tetratricopeptide repeat domain"/>
    <property type="match status" value="3"/>
</dbReference>
<dbReference type="Gene3D" id="3.40.50.300">
    <property type="entry name" value="P-loop containing nucleotide triphosphate hydrolases"/>
    <property type="match status" value="1"/>
</dbReference>
<accession>A0ABU5UGZ2</accession>
<dbReference type="InterPro" id="IPR011990">
    <property type="entry name" value="TPR-like_helical_dom_sf"/>
</dbReference>
<evidence type="ECO:0000313" key="5">
    <source>
        <dbReference type="EMBL" id="MEA5582588.1"/>
    </source>
</evidence>
<dbReference type="Pfam" id="PF13374">
    <property type="entry name" value="TPR_10"/>
    <property type="match status" value="1"/>
</dbReference>
<gene>
    <name evidence="5" type="ORF">VB620_14710</name>
</gene>
<dbReference type="Proteomes" id="UP001302120">
    <property type="component" value="Unassembled WGS sequence"/>
</dbReference>
<feature type="repeat" description="TPR" evidence="3">
    <location>
        <begin position="629"/>
        <end position="662"/>
    </location>
</feature>
<feature type="domain" description="NB-ARC" evidence="4">
    <location>
        <begin position="54"/>
        <end position="214"/>
    </location>
</feature>
<comment type="caution">
    <text evidence="5">The sequence shown here is derived from an EMBL/GenBank/DDBJ whole genome shotgun (WGS) entry which is preliminary data.</text>
</comment>
<evidence type="ECO:0000256" key="2">
    <source>
        <dbReference type="ARBA" id="ARBA00022803"/>
    </source>
</evidence>
<dbReference type="Pfam" id="PF13176">
    <property type="entry name" value="TPR_7"/>
    <property type="match status" value="1"/>
</dbReference>
<dbReference type="SUPFAM" id="SSF48452">
    <property type="entry name" value="TPR-like"/>
    <property type="match status" value="3"/>
</dbReference>
<protein>
    <submittedName>
        <fullName evidence="5">Tetratricopeptide repeat protein</fullName>
    </submittedName>
</protein>
<dbReference type="PANTHER" id="PTHR45641:SF19">
    <property type="entry name" value="NEPHROCYSTIN-3"/>
    <property type="match status" value="1"/>
</dbReference>
<evidence type="ECO:0000313" key="6">
    <source>
        <dbReference type="Proteomes" id="UP001302120"/>
    </source>
</evidence>
<dbReference type="InterPro" id="IPR002182">
    <property type="entry name" value="NB-ARC"/>
</dbReference>
<feature type="repeat" description="TPR" evidence="3">
    <location>
        <begin position="797"/>
        <end position="830"/>
    </location>
</feature>
<keyword evidence="6" id="KW-1185">Reference proteome</keyword>
<dbReference type="PANTHER" id="PTHR45641">
    <property type="entry name" value="TETRATRICOPEPTIDE REPEAT PROTEIN (AFU_ORTHOLOGUE AFUA_6G03870)"/>
    <property type="match status" value="1"/>
</dbReference>
<dbReference type="SMART" id="SM00028">
    <property type="entry name" value="TPR"/>
    <property type="match status" value="10"/>
</dbReference>
<dbReference type="EMBL" id="JAYGHG010000025">
    <property type="protein sequence ID" value="MEA5582588.1"/>
    <property type="molecule type" value="Genomic_DNA"/>
</dbReference>
<dbReference type="InterPro" id="IPR027417">
    <property type="entry name" value="P-loop_NTPase"/>
</dbReference>
<feature type="repeat" description="TPR" evidence="3">
    <location>
        <begin position="713"/>
        <end position="746"/>
    </location>
</feature>
<evidence type="ECO:0000256" key="3">
    <source>
        <dbReference type="PROSITE-ProRule" id="PRU00339"/>
    </source>
</evidence>
<evidence type="ECO:0000259" key="4">
    <source>
        <dbReference type="Pfam" id="PF00931"/>
    </source>
</evidence>
<dbReference type="RefSeq" id="WP_323196903.1">
    <property type="nucleotide sequence ID" value="NZ_JAYGHG010000025.1"/>
</dbReference>
<dbReference type="Pfam" id="PF00931">
    <property type="entry name" value="NB-ARC"/>
    <property type="match status" value="1"/>
</dbReference>
<keyword evidence="1" id="KW-0677">Repeat</keyword>
<evidence type="ECO:0000256" key="1">
    <source>
        <dbReference type="ARBA" id="ARBA00022737"/>
    </source>
</evidence>
<dbReference type="PROSITE" id="PS50293">
    <property type="entry name" value="TPR_REGION"/>
    <property type="match status" value="1"/>
</dbReference>
<feature type="repeat" description="TPR" evidence="3">
    <location>
        <begin position="587"/>
        <end position="620"/>
    </location>
</feature>
<feature type="repeat" description="TPR" evidence="3">
    <location>
        <begin position="755"/>
        <end position="788"/>
    </location>
</feature>
<keyword evidence="2 3" id="KW-0802">TPR repeat</keyword>
<organism evidence="5 6">
    <name type="scientific">Nodularia harveyana UHCC-0300</name>
    <dbReference type="NCBI Taxonomy" id="2974287"/>
    <lineage>
        <taxon>Bacteria</taxon>
        <taxon>Bacillati</taxon>
        <taxon>Cyanobacteriota</taxon>
        <taxon>Cyanophyceae</taxon>
        <taxon>Nostocales</taxon>
        <taxon>Nodulariaceae</taxon>
        <taxon>Nodularia</taxon>
    </lineage>
</organism>
<feature type="repeat" description="TPR" evidence="3">
    <location>
        <begin position="671"/>
        <end position="704"/>
    </location>
</feature>